<dbReference type="PANTHER" id="PTHR47861">
    <property type="entry name" value="FKBP-TYPE PEPTIDYL-PROLYL CIS-TRANS ISOMERASE SLYD"/>
    <property type="match status" value="1"/>
</dbReference>
<keyword evidence="4" id="KW-0963">Cytoplasm</keyword>
<keyword evidence="5 8" id="KW-0697">Rotamase</keyword>
<dbReference type="PROSITE" id="PS50059">
    <property type="entry name" value="FKBP_PPIASE"/>
    <property type="match status" value="1"/>
</dbReference>
<dbReference type="EC" id="5.2.1.8" evidence="9"/>
<dbReference type="InterPro" id="IPR001179">
    <property type="entry name" value="PPIase_FKBP_dom"/>
</dbReference>
<keyword evidence="12" id="KW-1185">Reference proteome</keyword>
<gene>
    <name evidence="11" type="ORF">RJ40_09800</name>
</gene>
<keyword evidence="7 8" id="KW-0413">Isomerase</keyword>
<evidence type="ECO:0000256" key="9">
    <source>
        <dbReference type="RuleBase" id="RU003915"/>
    </source>
</evidence>
<protein>
    <recommendedName>
        <fullName evidence="9">Peptidyl-prolyl cis-trans isomerase</fullName>
        <ecNumber evidence="9">5.2.1.8</ecNumber>
    </recommendedName>
</protein>
<proteinExistence type="inferred from homology"/>
<comment type="catalytic activity">
    <reaction evidence="1 8 9">
        <text>[protein]-peptidylproline (omega=180) = [protein]-peptidylproline (omega=0)</text>
        <dbReference type="Rhea" id="RHEA:16237"/>
        <dbReference type="Rhea" id="RHEA-COMP:10747"/>
        <dbReference type="Rhea" id="RHEA-COMP:10748"/>
        <dbReference type="ChEBI" id="CHEBI:83833"/>
        <dbReference type="ChEBI" id="CHEBI:83834"/>
        <dbReference type="EC" id="5.2.1.8"/>
    </reaction>
</comment>
<comment type="similarity">
    <text evidence="3 9">Belongs to the FKBP-type PPIase family.</text>
</comment>
<feature type="domain" description="PPIase FKBP-type" evidence="10">
    <location>
        <begin position="7"/>
        <end position="69"/>
    </location>
</feature>
<evidence type="ECO:0000313" key="11">
    <source>
        <dbReference type="EMBL" id="QSZ67774.1"/>
    </source>
</evidence>
<dbReference type="KEGG" id="maqe:RJ40_09800"/>
<sequence length="143" mass="15740">MERAAEGDVVLVEYTGTLEDGTVFDRSDEPQEVTIGEGTINPAFEEALIGMAPGETKTIFLPAKKAYGPYKMRLVFRIRRKKLNLPEDPVPGGMARVSLKNGKSSLVTVKEVSKHWVVVDANHPLAGKDLTFCLTLKEIRNLA</sequence>
<comment type="subcellular location">
    <subcellularLocation>
        <location evidence="2">Cytoplasm</location>
    </subcellularLocation>
</comment>
<evidence type="ECO:0000256" key="8">
    <source>
        <dbReference type="PROSITE-ProRule" id="PRU00277"/>
    </source>
</evidence>
<evidence type="ECO:0000256" key="7">
    <source>
        <dbReference type="ARBA" id="ARBA00023235"/>
    </source>
</evidence>
<dbReference type="Gene3D" id="3.10.50.40">
    <property type="match status" value="1"/>
</dbReference>
<accession>A0A8A3S7W2</accession>
<dbReference type="GeneID" id="76424665"/>
<evidence type="ECO:0000256" key="5">
    <source>
        <dbReference type="ARBA" id="ARBA00023110"/>
    </source>
</evidence>
<evidence type="ECO:0000256" key="4">
    <source>
        <dbReference type="ARBA" id="ARBA00022490"/>
    </source>
</evidence>
<evidence type="ECO:0000313" key="12">
    <source>
        <dbReference type="Proteomes" id="UP001042704"/>
    </source>
</evidence>
<name>A0A8A3S7W2_9EURY</name>
<evidence type="ECO:0000256" key="1">
    <source>
        <dbReference type="ARBA" id="ARBA00000971"/>
    </source>
</evidence>
<evidence type="ECO:0000259" key="10">
    <source>
        <dbReference type="PROSITE" id="PS50059"/>
    </source>
</evidence>
<organism evidence="11 12">
    <name type="scientific">Methanofollis aquaemaris</name>
    <dbReference type="NCBI Taxonomy" id="126734"/>
    <lineage>
        <taxon>Archaea</taxon>
        <taxon>Methanobacteriati</taxon>
        <taxon>Methanobacteriota</taxon>
        <taxon>Stenosarchaea group</taxon>
        <taxon>Methanomicrobia</taxon>
        <taxon>Methanomicrobiales</taxon>
        <taxon>Methanomicrobiaceae</taxon>
        <taxon>Methanofollis</taxon>
    </lineage>
</organism>
<dbReference type="GO" id="GO:0042026">
    <property type="term" value="P:protein refolding"/>
    <property type="evidence" value="ECO:0007669"/>
    <property type="project" value="UniProtKB-ARBA"/>
</dbReference>
<dbReference type="SUPFAM" id="SSF54534">
    <property type="entry name" value="FKBP-like"/>
    <property type="match status" value="1"/>
</dbReference>
<dbReference type="InterPro" id="IPR046357">
    <property type="entry name" value="PPIase_dom_sf"/>
</dbReference>
<dbReference type="GO" id="GO:0003755">
    <property type="term" value="F:peptidyl-prolyl cis-trans isomerase activity"/>
    <property type="evidence" value="ECO:0007669"/>
    <property type="project" value="UniProtKB-UniRule"/>
</dbReference>
<keyword evidence="6" id="KW-0143">Chaperone</keyword>
<evidence type="ECO:0000256" key="6">
    <source>
        <dbReference type="ARBA" id="ARBA00023186"/>
    </source>
</evidence>
<dbReference type="PANTHER" id="PTHR47861:SF3">
    <property type="entry name" value="FKBP-TYPE PEPTIDYL-PROLYL CIS-TRANS ISOMERASE SLYD"/>
    <property type="match status" value="1"/>
</dbReference>
<reference evidence="11" key="2">
    <citation type="submission" date="2019-02" db="EMBL/GenBank/DDBJ databases">
        <authorList>
            <person name="Chen S.-C."/>
            <person name="Chien H.-H."/>
            <person name="Lai M.-C."/>
        </authorList>
    </citation>
    <scope>NUCLEOTIDE SEQUENCE</scope>
    <source>
        <strain evidence="11">N2F9704</strain>
    </source>
</reference>
<evidence type="ECO:0000256" key="2">
    <source>
        <dbReference type="ARBA" id="ARBA00004496"/>
    </source>
</evidence>
<dbReference type="Pfam" id="PF00254">
    <property type="entry name" value="FKBP_C"/>
    <property type="match status" value="1"/>
</dbReference>
<evidence type="ECO:0000256" key="3">
    <source>
        <dbReference type="ARBA" id="ARBA00006577"/>
    </source>
</evidence>
<reference evidence="11" key="1">
    <citation type="journal article" date="2001" name="Int. J. Syst. Evol. Microbiol.">
        <title>Methanofollis aquaemaris sp. nov., a methanogen isolated from an aquaculture fish pond.</title>
        <authorList>
            <person name="Lai M.C."/>
            <person name="Chen S.C."/>
        </authorList>
    </citation>
    <scope>NUCLEOTIDE SEQUENCE</scope>
    <source>
        <strain evidence="11">N2F9704</strain>
    </source>
</reference>
<dbReference type="Proteomes" id="UP001042704">
    <property type="component" value="Chromosome"/>
</dbReference>
<dbReference type="GO" id="GO:0005737">
    <property type="term" value="C:cytoplasm"/>
    <property type="evidence" value="ECO:0007669"/>
    <property type="project" value="UniProtKB-SubCell"/>
</dbReference>
<dbReference type="EMBL" id="CP036172">
    <property type="protein sequence ID" value="QSZ67774.1"/>
    <property type="molecule type" value="Genomic_DNA"/>
</dbReference>
<dbReference type="RefSeq" id="WP_265580688.1">
    <property type="nucleotide sequence ID" value="NZ_CP036172.1"/>
</dbReference>
<dbReference type="AlphaFoldDB" id="A0A8A3S7W2"/>